<dbReference type="PANTHER" id="PTHR40535:SF1">
    <property type="entry name" value="CHROMOSOME UNDETERMINED SCAFFOLD_9, WHOLE GENOME SHOTGUN SEQUENCE"/>
    <property type="match status" value="1"/>
</dbReference>
<dbReference type="OrthoDB" id="193045at2759"/>
<dbReference type="eggNOG" id="ENOG502RYTN">
    <property type="taxonomic scope" value="Eukaryota"/>
</dbReference>
<dbReference type="PANTHER" id="PTHR40535">
    <property type="entry name" value="CHROMOSOME UNDETERMINED SCAFFOLD_9, WHOLE GENOME SHOTGUN SEQUENCE"/>
    <property type="match status" value="1"/>
</dbReference>
<gene>
    <name evidence="2" type="ORF">AMSG_06382</name>
</gene>
<dbReference type="GeneID" id="25565549"/>
<feature type="signal peptide" evidence="1">
    <location>
        <begin position="1"/>
        <end position="25"/>
    </location>
</feature>
<dbReference type="EMBL" id="GL349460">
    <property type="protein sequence ID" value="KNC50229.1"/>
    <property type="molecule type" value="Genomic_DNA"/>
</dbReference>
<dbReference type="OMA" id="FDPPTYN"/>
<feature type="chain" id="PRO_5005537382" evidence="1">
    <location>
        <begin position="26"/>
        <end position="244"/>
    </location>
</feature>
<protein>
    <submittedName>
        <fullName evidence="2">Uncharacterized protein</fullName>
    </submittedName>
</protein>
<keyword evidence="3" id="KW-1185">Reference proteome</keyword>
<name>A0A0L0DD18_THETB</name>
<dbReference type="AlphaFoldDB" id="A0A0L0DD18"/>
<keyword evidence="1" id="KW-0732">Signal</keyword>
<evidence type="ECO:0000313" key="3">
    <source>
        <dbReference type="Proteomes" id="UP000054408"/>
    </source>
</evidence>
<evidence type="ECO:0000313" key="2">
    <source>
        <dbReference type="EMBL" id="KNC50229.1"/>
    </source>
</evidence>
<proteinExistence type="predicted"/>
<organism evidence="2 3">
    <name type="scientific">Thecamonas trahens ATCC 50062</name>
    <dbReference type="NCBI Taxonomy" id="461836"/>
    <lineage>
        <taxon>Eukaryota</taxon>
        <taxon>Apusozoa</taxon>
        <taxon>Apusomonadida</taxon>
        <taxon>Apusomonadidae</taxon>
        <taxon>Thecamonas</taxon>
    </lineage>
</organism>
<dbReference type="RefSeq" id="XP_013757060.1">
    <property type="nucleotide sequence ID" value="XM_013901606.1"/>
</dbReference>
<dbReference type="Proteomes" id="UP000054408">
    <property type="component" value="Unassembled WGS sequence"/>
</dbReference>
<accession>A0A0L0DD18</accession>
<sequence>MLPASLVLVLASLLLAELAASPALAFDPPTYNATVWKAFAAKTLLTPFPELHTDPYEASPPINTTWPAVPVCAVVYPNEPDRSSYKLATFPTRAAAEAAPATFVTHLHPCGLCSTTQDLAVYMAKPDLTDPVRKCGLETAFDKKLALDCLLDIGFSKPCAQIWMYDAINSFKHCLEPCIKAWIEHTPNNVPPNSYNMNPCLACDQEKSGPVFGVVAARIRRDSGLRSSINRPPSSIANITHYYY</sequence>
<reference evidence="2 3" key="1">
    <citation type="submission" date="2010-05" db="EMBL/GenBank/DDBJ databases">
        <title>The Genome Sequence of Thecamonas trahens ATCC 50062.</title>
        <authorList>
            <consortium name="The Broad Institute Genome Sequencing Platform"/>
            <person name="Russ C."/>
            <person name="Cuomo C."/>
            <person name="Shea T."/>
            <person name="Young S.K."/>
            <person name="Zeng Q."/>
            <person name="Koehrsen M."/>
            <person name="Haas B."/>
            <person name="Borodovsky M."/>
            <person name="Guigo R."/>
            <person name="Alvarado L."/>
            <person name="Berlin A."/>
            <person name="Bochicchio J."/>
            <person name="Borenstein D."/>
            <person name="Chapman S."/>
            <person name="Chen Z."/>
            <person name="Freedman E."/>
            <person name="Gellesch M."/>
            <person name="Goldberg J."/>
            <person name="Griggs A."/>
            <person name="Gujja S."/>
            <person name="Heilman E."/>
            <person name="Heiman D."/>
            <person name="Hepburn T."/>
            <person name="Howarth C."/>
            <person name="Jen D."/>
            <person name="Larson L."/>
            <person name="Mehta T."/>
            <person name="Park D."/>
            <person name="Pearson M."/>
            <person name="Roberts A."/>
            <person name="Saif S."/>
            <person name="Shenoy N."/>
            <person name="Sisk P."/>
            <person name="Stolte C."/>
            <person name="Sykes S."/>
            <person name="Thomson T."/>
            <person name="Walk T."/>
            <person name="White J."/>
            <person name="Yandava C."/>
            <person name="Burger G."/>
            <person name="Gray M.W."/>
            <person name="Holland P.W.H."/>
            <person name="King N."/>
            <person name="Lang F.B.F."/>
            <person name="Roger A.J."/>
            <person name="Ruiz-Trillo I."/>
            <person name="Lander E."/>
            <person name="Nusbaum C."/>
        </authorList>
    </citation>
    <scope>NUCLEOTIDE SEQUENCE [LARGE SCALE GENOMIC DNA]</scope>
    <source>
        <strain evidence="2 3">ATCC 50062</strain>
    </source>
</reference>
<evidence type="ECO:0000256" key="1">
    <source>
        <dbReference type="SAM" id="SignalP"/>
    </source>
</evidence>